<protein>
    <submittedName>
        <fullName evidence="1">Uncharacterized protein</fullName>
    </submittedName>
</protein>
<reference evidence="1 2" key="1">
    <citation type="submission" date="2012-10" db="EMBL/GenBank/DDBJ databases">
        <title>Genome sequence of Vibrio Cholerae HENC-02.</title>
        <authorList>
            <person name="Eppinger M."/>
            <person name="Hasan N.A."/>
            <person name="Sengamalay N."/>
            <person name="Hine E."/>
            <person name="Su Q."/>
            <person name="Daugherty S.C."/>
            <person name="Young S."/>
            <person name="Sadzewicz L."/>
            <person name="Tallon L."/>
            <person name="Cebula T.A."/>
            <person name="Ravel J."/>
            <person name="Colwell R.R."/>
        </authorList>
    </citation>
    <scope>NUCLEOTIDE SEQUENCE [LARGE SCALE GENOMIC DNA]</scope>
    <source>
        <strain evidence="1 2">HENC-02</strain>
    </source>
</reference>
<gene>
    <name evidence="1" type="ORF">VCHENC02_2479</name>
</gene>
<dbReference type="EMBL" id="AJSR01000963">
    <property type="protein sequence ID" value="EKM31927.1"/>
    <property type="molecule type" value="Genomic_DNA"/>
</dbReference>
<evidence type="ECO:0000313" key="2">
    <source>
        <dbReference type="Proteomes" id="UP000008367"/>
    </source>
</evidence>
<feature type="non-terminal residue" evidence="1">
    <location>
        <position position="30"/>
    </location>
</feature>
<organism evidence="1 2">
    <name type="scientific">Vibrio harveyi</name>
    <name type="common">Beneckea harveyi</name>
    <dbReference type="NCBI Taxonomy" id="669"/>
    <lineage>
        <taxon>Bacteria</taxon>
        <taxon>Pseudomonadati</taxon>
        <taxon>Pseudomonadota</taxon>
        <taxon>Gammaproteobacteria</taxon>
        <taxon>Vibrionales</taxon>
        <taxon>Vibrionaceae</taxon>
        <taxon>Vibrio</taxon>
    </lineage>
</organism>
<evidence type="ECO:0000313" key="1">
    <source>
        <dbReference type="EMBL" id="EKM31927.1"/>
    </source>
</evidence>
<accession>A0A454CZT6</accession>
<name>A0A454CZT6_VIBHA</name>
<comment type="caution">
    <text evidence="1">The sequence shown here is derived from an EMBL/GenBank/DDBJ whole genome shotgun (WGS) entry which is preliminary data.</text>
</comment>
<sequence>MVTDKSSLSCFANSPVTDKLNVDINIKMTG</sequence>
<proteinExistence type="predicted"/>
<dbReference type="Proteomes" id="UP000008367">
    <property type="component" value="Unassembled WGS sequence"/>
</dbReference>
<dbReference type="AlphaFoldDB" id="A0A454CZT6"/>